<dbReference type="RefSeq" id="WP_280801414.1">
    <property type="nucleotide sequence ID" value="NZ_JANQDF010000011.1"/>
</dbReference>
<reference evidence="1 2" key="1">
    <citation type="journal article" date="2023" name="J. Phycol.">
        <title>Chrysosporum ovalisporum is synonymous with the true-branching cyanobacterium Umezakia natans (Nostocales/Aphanizomenonaceae).</title>
        <authorList>
            <person name="McGregor G.B."/>
            <person name="Sendall B.C."/>
            <person name="Niiyama Y."/>
            <person name="Tuji A."/>
            <person name="Willis A."/>
        </authorList>
    </citation>
    <scope>NUCLEOTIDE SEQUENCE [LARGE SCALE GENOMIC DNA]</scope>
    <source>
        <strain evidence="1 2">CS-531</strain>
    </source>
</reference>
<accession>A0ABT6K9K8</accession>
<gene>
    <name evidence="1" type="ORF">NWP22_01065</name>
</gene>
<proteinExistence type="predicted"/>
<keyword evidence="2" id="KW-1185">Reference proteome</keyword>
<sequence length="74" mass="7850">GSPEQIHSSSEVEVSLIAPTLEESSAVVSPVSMMTRRVIPAQGWVVNTQGDVVLVAAPRGNHPHRVDAATAYCR</sequence>
<protein>
    <submittedName>
        <fullName evidence="1">Uncharacterized protein</fullName>
    </submittedName>
</protein>
<evidence type="ECO:0000313" key="1">
    <source>
        <dbReference type="EMBL" id="MDH6104485.1"/>
    </source>
</evidence>
<comment type="caution">
    <text evidence="1">The sequence shown here is derived from an EMBL/GenBank/DDBJ whole genome shotgun (WGS) entry which is preliminary data.</text>
</comment>
<dbReference type="EMBL" id="JANQDF010000011">
    <property type="protein sequence ID" value="MDH6104485.1"/>
    <property type="molecule type" value="Genomic_DNA"/>
</dbReference>
<dbReference type="Proteomes" id="UP001159386">
    <property type="component" value="Unassembled WGS sequence"/>
</dbReference>
<organism evidence="1 2">
    <name type="scientific">Anabaenopsis tanganyikae CS-531</name>
    <dbReference type="NCBI Taxonomy" id="2785304"/>
    <lineage>
        <taxon>Bacteria</taxon>
        <taxon>Bacillati</taxon>
        <taxon>Cyanobacteriota</taxon>
        <taxon>Cyanophyceae</taxon>
        <taxon>Nostocales</taxon>
        <taxon>Nodulariaceae</taxon>
        <taxon>Anabaenopsis</taxon>
        <taxon>Anabaenopsis tanganyikae</taxon>
    </lineage>
</organism>
<name>A0ABT6K9K8_9CYAN</name>
<evidence type="ECO:0000313" key="2">
    <source>
        <dbReference type="Proteomes" id="UP001159386"/>
    </source>
</evidence>
<feature type="non-terminal residue" evidence="1">
    <location>
        <position position="1"/>
    </location>
</feature>